<organism evidence="2 3">
    <name type="scientific">Steroidobacter agaridevorans</name>
    <dbReference type="NCBI Taxonomy" id="2695856"/>
    <lineage>
        <taxon>Bacteria</taxon>
        <taxon>Pseudomonadati</taxon>
        <taxon>Pseudomonadota</taxon>
        <taxon>Gammaproteobacteria</taxon>
        <taxon>Steroidobacterales</taxon>
        <taxon>Steroidobacteraceae</taxon>
        <taxon>Steroidobacter</taxon>
    </lineage>
</organism>
<feature type="signal peptide" evidence="1">
    <location>
        <begin position="1"/>
        <end position="22"/>
    </location>
</feature>
<keyword evidence="3" id="KW-1185">Reference proteome</keyword>
<evidence type="ECO:0000256" key="1">
    <source>
        <dbReference type="SAM" id="SignalP"/>
    </source>
</evidence>
<accession>A0A829Y6C8</accession>
<dbReference type="PANTHER" id="PTHR47197:SF3">
    <property type="entry name" value="DIHYDRO-HEME D1 DEHYDROGENASE"/>
    <property type="match status" value="1"/>
</dbReference>
<evidence type="ECO:0000313" key="3">
    <source>
        <dbReference type="Proteomes" id="UP000445000"/>
    </source>
</evidence>
<dbReference type="RefSeq" id="WP_161810663.1">
    <property type="nucleotide sequence ID" value="NZ_BLJN01000001.1"/>
</dbReference>
<comment type="caution">
    <text evidence="2">The sequence shown here is derived from an EMBL/GenBank/DDBJ whole genome shotgun (WGS) entry which is preliminary data.</text>
</comment>
<dbReference type="AlphaFoldDB" id="A0A829Y6C8"/>
<dbReference type="Gene3D" id="2.130.10.10">
    <property type="entry name" value="YVTN repeat-like/Quinoprotein amine dehydrogenase"/>
    <property type="match status" value="2"/>
</dbReference>
<dbReference type="InterPro" id="IPR015943">
    <property type="entry name" value="WD40/YVTN_repeat-like_dom_sf"/>
</dbReference>
<sequence>MRLGSLVLAGAVAFGATAAAHADQAGLLYQLESAVSLPSTDSGWDYIKMQPGTARLFLARDVDGLTVFDVDQNKAIATVENSKGANGPLLLPQYNRGYVANTDGSLLSIDLQTLKPIQRLALDKDGGLNSGVHDPATKQVHFITGTRPAQSTWYTLDAATGKLLKTTTFPFKKMDDPAIDGAGNIYAPARKDNLILKLDSKTLKESARWQVPCNVSKTRWQARTKRIIAACVGDNPQMFSVDPATGKVSATVAIGPSIDGIGIDEKRQRIVTSSNDGFVTVIQQKGPDQFTVLGTVTTRVEARMMYMDERNGNLYFVTADSTTTKDANGAEKQVYHPNSFVVLTYKPI</sequence>
<dbReference type="InterPro" id="IPR011048">
    <property type="entry name" value="Haem_d1_sf"/>
</dbReference>
<keyword evidence="1" id="KW-0732">Signal</keyword>
<feature type="chain" id="PRO_5032582286" evidence="1">
    <location>
        <begin position="23"/>
        <end position="348"/>
    </location>
</feature>
<reference evidence="3" key="1">
    <citation type="submission" date="2020-01" db="EMBL/GenBank/DDBJ databases">
        <title>'Steroidobacter agaridevorans' sp. nov., agar-degrading bacteria isolated from rhizosphere soils.</title>
        <authorList>
            <person name="Ikenaga M."/>
            <person name="Kataoka M."/>
            <person name="Murouchi A."/>
            <person name="Katsuragi S."/>
            <person name="Sakai M."/>
        </authorList>
    </citation>
    <scope>NUCLEOTIDE SEQUENCE [LARGE SCALE GENOMIC DNA]</scope>
    <source>
        <strain evidence="3">YU21-B</strain>
    </source>
</reference>
<protein>
    <submittedName>
        <fullName evidence="2">Uncharacterized protein</fullName>
    </submittedName>
</protein>
<evidence type="ECO:0000313" key="2">
    <source>
        <dbReference type="EMBL" id="GFE78809.1"/>
    </source>
</evidence>
<dbReference type="Proteomes" id="UP000445000">
    <property type="component" value="Unassembled WGS sequence"/>
</dbReference>
<dbReference type="EMBL" id="BLJN01000001">
    <property type="protein sequence ID" value="GFE78809.1"/>
    <property type="molecule type" value="Genomic_DNA"/>
</dbReference>
<dbReference type="PANTHER" id="PTHR47197">
    <property type="entry name" value="PROTEIN NIRF"/>
    <property type="match status" value="1"/>
</dbReference>
<dbReference type="SUPFAM" id="SSF51004">
    <property type="entry name" value="C-terminal (heme d1) domain of cytochrome cd1-nitrite reductase"/>
    <property type="match status" value="1"/>
</dbReference>
<dbReference type="InterPro" id="IPR051200">
    <property type="entry name" value="Host-pathogen_enzymatic-act"/>
</dbReference>
<proteinExistence type="predicted"/>
<name>A0A829Y6C8_9GAMM</name>
<gene>
    <name evidence="2" type="ORF">GCM10011487_08090</name>
</gene>